<protein>
    <submittedName>
        <fullName evidence="2">Uncharacterized protein</fullName>
    </submittedName>
</protein>
<keyword evidence="1" id="KW-0472">Membrane</keyword>
<dbReference type="RefSeq" id="XP_022473887.1">
    <property type="nucleotide sequence ID" value="XM_022619683.1"/>
</dbReference>
<organism evidence="2 3">
    <name type="scientific">Colletotrichum orchidophilum</name>
    <dbReference type="NCBI Taxonomy" id="1209926"/>
    <lineage>
        <taxon>Eukaryota</taxon>
        <taxon>Fungi</taxon>
        <taxon>Dikarya</taxon>
        <taxon>Ascomycota</taxon>
        <taxon>Pezizomycotina</taxon>
        <taxon>Sordariomycetes</taxon>
        <taxon>Hypocreomycetidae</taxon>
        <taxon>Glomerellales</taxon>
        <taxon>Glomerellaceae</taxon>
        <taxon>Colletotrichum</taxon>
    </lineage>
</organism>
<keyword evidence="3" id="KW-1185">Reference proteome</keyword>
<reference evidence="2 3" key="1">
    <citation type="submission" date="2016-09" db="EMBL/GenBank/DDBJ databases">
        <authorList>
            <person name="Capua I."/>
            <person name="De Benedictis P."/>
            <person name="Joannis T."/>
            <person name="Lombin L.H."/>
            <person name="Cattoli G."/>
        </authorList>
    </citation>
    <scope>NUCLEOTIDE SEQUENCE [LARGE SCALE GENOMIC DNA]</scope>
    <source>
        <strain evidence="2 3">IMI 309357</strain>
    </source>
</reference>
<feature type="transmembrane region" description="Helical" evidence="1">
    <location>
        <begin position="6"/>
        <end position="26"/>
    </location>
</feature>
<gene>
    <name evidence="2" type="ORF">CORC01_08048</name>
</gene>
<name>A0A1G4B5P3_9PEZI</name>
<dbReference type="EMBL" id="MJBS01000066">
    <property type="protein sequence ID" value="OHE96731.1"/>
    <property type="molecule type" value="Genomic_DNA"/>
</dbReference>
<keyword evidence="1" id="KW-0812">Transmembrane</keyword>
<dbReference type="GeneID" id="34561193"/>
<proteinExistence type="predicted"/>
<evidence type="ECO:0000313" key="3">
    <source>
        <dbReference type="Proteomes" id="UP000176998"/>
    </source>
</evidence>
<dbReference type="AlphaFoldDB" id="A0A1G4B5P3"/>
<evidence type="ECO:0000313" key="2">
    <source>
        <dbReference type="EMBL" id="OHE96731.1"/>
    </source>
</evidence>
<dbReference type="OrthoDB" id="10397576at2759"/>
<accession>A0A1G4B5P3</accession>
<dbReference type="Proteomes" id="UP000176998">
    <property type="component" value="Unassembled WGS sequence"/>
</dbReference>
<evidence type="ECO:0000256" key="1">
    <source>
        <dbReference type="SAM" id="Phobius"/>
    </source>
</evidence>
<keyword evidence="1" id="KW-1133">Transmembrane helix</keyword>
<sequence length="63" mass="7077">MHERRAYILLGFALQIAVAPSGLVFLHGMCRKNNINTRSQISLSYGCFFAGPDFENYLLNPSL</sequence>
<comment type="caution">
    <text evidence="2">The sequence shown here is derived from an EMBL/GenBank/DDBJ whole genome shotgun (WGS) entry which is preliminary data.</text>
</comment>